<feature type="transmembrane region" description="Helical" evidence="7">
    <location>
        <begin position="302"/>
        <end position="325"/>
    </location>
</feature>
<gene>
    <name evidence="8" type="ORF">D9619_003070</name>
</gene>
<evidence type="ECO:0000256" key="4">
    <source>
        <dbReference type="ARBA" id="ARBA00022989"/>
    </source>
</evidence>
<comment type="subcellular location">
    <subcellularLocation>
        <location evidence="1">Membrane</location>
        <topology evidence="1">Multi-pass membrane protein</topology>
    </subcellularLocation>
</comment>
<accession>A0A8H5AWS8</accession>
<evidence type="ECO:0000256" key="2">
    <source>
        <dbReference type="ARBA" id="ARBA00022448"/>
    </source>
</evidence>
<dbReference type="OrthoDB" id="440553at2759"/>
<feature type="compositionally biased region" description="Polar residues" evidence="6">
    <location>
        <begin position="137"/>
        <end position="146"/>
    </location>
</feature>
<feature type="transmembrane region" description="Helical" evidence="7">
    <location>
        <begin position="240"/>
        <end position="258"/>
    </location>
</feature>
<comment type="caution">
    <text evidence="8">The sequence shown here is derived from an EMBL/GenBank/DDBJ whole genome shotgun (WGS) entry which is preliminary data.</text>
</comment>
<dbReference type="InterPro" id="IPR036259">
    <property type="entry name" value="MFS_trans_sf"/>
</dbReference>
<dbReference type="InterPro" id="IPR011701">
    <property type="entry name" value="MFS"/>
</dbReference>
<keyword evidence="5 7" id="KW-0472">Membrane</keyword>
<dbReference type="Proteomes" id="UP000567179">
    <property type="component" value="Unassembled WGS sequence"/>
</dbReference>
<feature type="compositionally biased region" description="Basic and acidic residues" evidence="6">
    <location>
        <begin position="794"/>
        <end position="808"/>
    </location>
</feature>
<dbReference type="GO" id="GO:0022857">
    <property type="term" value="F:transmembrane transporter activity"/>
    <property type="evidence" value="ECO:0007669"/>
    <property type="project" value="InterPro"/>
</dbReference>
<evidence type="ECO:0000313" key="9">
    <source>
        <dbReference type="Proteomes" id="UP000567179"/>
    </source>
</evidence>
<feature type="compositionally biased region" description="Polar residues" evidence="6">
    <location>
        <begin position="99"/>
        <end position="114"/>
    </location>
</feature>
<feature type="compositionally biased region" description="Polar residues" evidence="6">
    <location>
        <begin position="407"/>
        <end position="432"/>
    </location>
</feature>
<feature type="transmembrane region" description="Helical" evidence="7">
    <location>
        <begin position="264"/>
        <end position="290"/>
    </location>
</feature>
<reference evidence="8 9" key="1">
    <citation type="journal article" date="2020" name="ISME J.">
        <title>Uncovering the hidden diversity of litter-decomposition mechanisms in mushroom-forming fungi.</title>
        <authorList>
            <person name="Floudas D."/>
            <person name="Bentzer J."/>
            <person name="Ahren D."/>
            <person name="Johansson T."/>
            <person name="Persson P."/>
            <person name="Tunlid A."/>
        </authorList>
    </citation>
    <scope>NUCLEOTIDE SEQUENCE [LARGE SCALE GENOMIC DNA]</scope>
    <source>
        <strain evidence="8 9">CBS 101986</strain>
    </source>
</reference>
<feature type="compositionally biased region" description="Basic and acidic residues" evidence="6">
    <location>
        <begin position="115"/>
        <end position="132"/>
    </location>
</feature>
<feature type="compositionally biased region" description="Polar residues" evidence="6">
    <location>
        <begin position="676"/>
        <end position="703"/>
    </location>
</feature>
<dbReference type="Gene3D" id="1.20.1250.20">
    <property type="entry name" value="MFS general substrate transporter like domains"/>
    <property type="match status" value="2"/>
</dbReference>
<keyword evidence="4 7" id="KW-1133">Transmembrane helix</keyword>
<evidence type="ECO:0000256" key="6">
    <source>
        <dbReference type="SAM" id="MobiDB-lite"/>
    </source>
</evidence>
<dbReference type="GO" id="GO:0016020">
    <property type="term" value="C:membrane"/>
    <property type="evidence" value="ECO:0007669"/>
    <property type="project" value="UniProtKB-SubCell"/>
</dbReference>
<evidence type="ECO:0008006" key="10">
    <source>
        <dbReference type="Google" id="ProtNLM"/>
    </source>
</evidence>
<evidence type="ECO:0000313" key="8">
    <source>
        <dbReference type="EMBL" id="KAF5312288.1"/>
    </source>
</evidence>
<feature type="region of interest" description="Disordered" evidence="6">
    <location>
        <begin position="92"/>
        <end position="146"/>
    </location>
</feature>
<dbReference type="InterPro" id="IPR050930">
    <property type="entry name" value="MFS_Vesicular_Transporter"/>
</dbReference>
<feature type="compositionally biased region" description="Polar residues" evidence="6">
    <location>
        <begin position="772"/>
        <end position="792"/>
    </location>
</feature>
<dbReference type="PANTHER" id="PTHR23506">
    <property type="entry name" value="GH10249P"/>
    <property type="match status" value="1"/>
</dbReference>
<dbReference type="AlphaFoldDB" id="A0A8H5AWS8"/>
<dbReference type="SUPFAM" id="SSF103473">
    <property type="entry name" value="MFS general substrate transporter"/>
    <property type="match status" value="1"/>
</dbReference>
<dbReference type="EMBL" id="JAACJJ010000056">
    <property type="protein sequence ID" value="KAF5312288.1"/>
    <property type="molecule type" value="Genomic_DNA"/>
</dbReference>
<feature type="region of interest" description="Disordered" evidence="6">
    <location>
        <begin position="659"/>
        <end position="703"/>
    </location>
</feature>
<dbReference type="CDD" id="cd17325">
    <property type="entry name" value="MFS_MdtG_SLC18_like"/>
    <property type="match status" value="1"/>
</dbReference>
<organism evidence="8 9">
    <name type="scientific">Psilocybe cf. subviscida</name>
    <dbReference type="NCBI Taxonomy" id="2480587"/>
    <lineage>
        <taxon>Eukaryota</taxon>
        <taxon>Fungi</taxon>
        <taxon>Dikarya</taxon>
        <taxon>Basidiomycota</taxon>
        <taxon>Agaricomycotina</taxon>
        <taxon>Agaricomycetes</taxon>
        <taxon>Agaricomycetidae</taxon>
        <taxon>Agaricales</taxon>
        <taxon>Agaricineae</taxon>
        <taxon>Strophariaceae</taxon>
        <taxon>Psilocybe</taxon>
    </lineage>
</organism>
<feature type="transmembrane region" description="Helical" evidence="7">
    <location>
        <begin position="197"/>
        <end position="219"/>
    </location>
</feature>
<protein>
    <recommendedName>
        <fullName evidence="10">Major facilitator superfamily (MFS) profile domain-containing protein</fullName>
    </recommendedName>
</protein>
<name>A0A8H5AWS8_9AGAR</name>
<keyword evidence="2" id="KW-0813">Transport</keyword>
<sequence length="933" mass="101463">MQWGSTTNTETLSCDTAPPSKVGVLLGFAIGGLSIGVVIGPPVGGALYTRFGYRGPFIFSICATFIDLIGRLVLIERKDALLWGIDPALDKPKAEESPNGAQQNNDIGESTGESSQEKDNTEEQPSSERHQLAEATRNVSVTGPTTTVAPPKPISFLKVIGLLGRSKRAAGSFFITLIYGLVYSAQEPTIPVHMQAVWGLDSGKVGLVFIAAVVPTLFSSPGEPASPATGYLADKYGAEWVAALTMFLSLPWWVTLIIEKQLVLFIVVFAIESMFTTGVISPVTAELAAVARDIDGIGYAHVYGAFNFIYGVGTSVGPVVGGQIYDHVNRGWMVLCMLSAALLFLCQCLMCAWRQTVRMLLVSLYFGWVPKRAFLARTTILCVLRLLSVLLQADPPAFEQPSRMSDHSQPPASHQNTTSLTTQEQADTHRSLQQASQALELASNRIRQVRRSLLQLSESLPSNESITRIGTYDDLRPAHDALLLTGADGVQRPTSVRADRRRLRNATPLEAAVPSTPTGAAVQTEHTTGSAATALASRLDVLRSMINADPSATTRGMRVAARQAMLEQAQNTPDGSTTASQDHGELVFAPETPDPIYASIQARYERLQHLLSAGSRPNDFERMDDGDAPGPSLSITERITRRWGPSIPLNTDDVITTAALPSTPFAPPLPPANASRSGQSTPRQLPTASLPSDAATPSTASTLGGSVEQHRLLLQDILLADYPIFNPEQARDDVHFWRPGQSPAAHSVREAQEYLRHENNRIFQYISAPDTEANNQPSQSQTPSTGTDSDGSLTEERSSRRAWARLDADGDEIPPNEEEELERQRTSYRIRAQQRARQHLTPSQVDSARSFARLNGPRDMHGSVLDSTRTVPDVRRQQLSPPVYTPVSTEVKDSYVNPLPMPLESMVMPTDTQKEEDIFIDIVLPKNACIAGR</sequence>
<proteinExistence type="predicted"/>
<feature type="transmembrane region" description="Helical" evidence="7">
    <location>
        <begin position="331"/>
        <end position="353"/>
    </location>
</feature>
<feature type="compositionally biased region" description="Acidic residues" evidence="6">
    <location>
        <begin position="809"/>
        <end position="821"/>
    </location>
</feature>
<feature type="transmembrane region" description="Helical" evidence="7">
    <location>
        <begin position="55"/>
        <end position="74"/>
    </location>
</feature>
<keyword evidence="9" id="KW-1185">Reference proteome</keyword>
<feature type="transmembrane region" description="Helical" evidence="7">
    <location>
        <begin position="22"/>
        <end position="43"/>
    </location>
</feature>
<evidence type="ECO:0000256" key="3">
    <source>
        <dbReference type="ARBA" id="ARBA00022692"/>
    </source>
</evidence>
<evidence type="ECO:0000256" key="1">
    <source>
        <dbReference type="ARBA" id="ARBA00004141"/>
    </source>
</evidence>
<keyword evidence="3 7" id="KW-0812">Transmembrane</keyword>
<feature type="region of interest" description="Disordered" evidence="6">
    <location>
        <begin position="399"/>
        <end position="432"/>
    </location>
</feature>
<evidence type="ECO:0000256" key="5">
    <source>
        <dbReference type="ARBA" id="ARBA00023136"/>
    </source>
</evidence>
<evidence type="ECO:0000256" key="7">
    <source>
        <dbReference type="SAM" id="Phobius"/>
    </source>
</evidence>
<feature type="region of interest" description="Disordered" evidence="6">
    <location>
        <begin position="770"/>
        <end position="825"/>
    </location>
</feature>
<dbReference type="Pfam" id="PF07690">
    <property type="entry name" value="MFS_1"/>
    <property type="match status" value="2"/>
</dbReference>
<dbReference type="PANTHER" id="PTHR23506:SF23">
    <property type="entry name" value="GH10249P"/>
    <property type="match status" value="1"/>
</dbReference>